<dbReference type="InterPro" id="IPR001878">
    <property type="entry name" value="Znf_CCHC"/>
</dbReference>
<evidence type="ECO:0000313" key="5">
    <source>
        <dbReference type="Proteomes" id="UP000694700"/>
    </source>
</evidence>
<dbReference type="Pfam" id="PF14893">
    <property type="entry name" value="PNMA"/>
    <property type="match status" value="2"/>
</dbReference>
<dbReference type="Ensembl" id="ENSCCRT00015087187.1">
    <property type="protein sequence ID" value="ENSCCRP00015084434.1"/>
    <property type="gene ID" value="ENSCCRG00015034100.1"/>
</dbReference>
<feature type="domain" description="CCHC-type" evidence="3">
    <location>
        <begin position="350"/>
        <end position="363"/>
    </location>
</feature>
<evidence type="ECO:0000256" key="1">
    <source>
        <dbReference type="PROSITE-ProRule" id="PRU00047"/>
    </source>
</evidence>
<evidence type="ECO:0000313" key="4">
    <source>
        <dbReference type="Ensembl" id="ENSCCRP00015084434.1"/>
    </source>
</evidence>
<keyword evidence="1" id="KW-0862">Zinc</keyword>
<dbReference type="AlphaFoldDB" id="A0A8C1XN01"/>
<dbReference type="Proteomes" id="UP000694700">
    <property type="component" value="Unplaced"/>
</dbReference>
<name>A0A8C1XN01_CYPCA</name>
<evidence type="ECO:0000256" key="2">
    <source>
        <dbReference type="SAM" id="MobiDB-lite"/>
    </source>
</evidence>
<dbReference type="PANTHER" id="PTHR23095">
    <property type="entry name" value="PARANEOPLASTIC ANTIGEN"/>
    <property type="match status" value="1"/>
</dbReference>
<keyword evidence="1" id="KW-0863">Zinc-finger</keyword>
<evidence type="ECO:0000259" key="3">
    <source>
        <dbReference type="PROSITE" id="PS50158"/>
    </source>
</evidence>
<proteinExistence type="predicted"/>
<dbReference type="Gene3D" id="4.10.60.10">
    <property type="entry name" value="Zinc finger, CCHC-type"/>
    <property type="match status" value="1"/>
</dbReference>
<dbReference type="PROSITE" id="PS50158">
    <property type="entry name" value="ZF_CCHC"/>
    <property type="match status" value="1"/>
</dbReference>
<feature type="compositionally biased region" description="Low complexity" evidence="2">
    <location>
        <begin position="267"/>
        <end position="280"/>
    </location>
</feature>
<dbReference type="SUPFAM" id="SSF57756">
    <property type="entry name" value="Retrovirus zinc finger-like domains"/>
    <property type="match status" value="1"/>
</dbReference>
<dbReference type="PANTHER" id="PTHR23095:SF17">
    <property type="entry name" value="PARANEOPLASTIC ANTIGEN MA1"/>
    <property type="match status" value="1"/>
</dbReference>
<accession>A0A8C1XN01</accession>
<dbReference type="GO" id="GO:0003676">
    <property type="term" value="F:nucleic acid binding"/>
    <property type="evidence" value="ECO:0007669"/>
    <property type="project" value="InterPro"/>
</dbReference>
<protein>
    <recommendedName>
        <fullName evidence="3">CCHC-type domain-containing protein</fullName>
    </recommendedName>
</protein>
<dbReference type="InterPro" id="IPR036875">
    <property type="entry name" value="Znf_CCHC_sf"/>
</dbReference>
<dbReference type="GO" id="GO:0008270">
    <property type="term" value="F:zinc ion binding"/>
    <property type="evidence" value="ECO:0007669"/>
    <property type="project" value="UniProtKB-KW"/>
</dbReference>
<dbReference type="SMART" id="SM00343">
    <property type="entry name" value="ZnF_C2HC"/>
    <property type="match status" value="1"/>
</dbReference>
<keyword evidence="1" id="KW-0479">Metal-binding</keyword>
<dbReference type="InterPro" id="IPR026523">
    <property type="entry name" value="PNMA"/>
</dbReference>
<reference evidence="4" key="1">
    <citation type="submission" date="2025-08" db="UniProtKB">
        <authorList>
            <consortium name="Ensembl"/>
        </authorList>
    </citation>
    <scope>IDENTIFICATION</scope>
</reference>
<feature type="region of interest" description="Disordered" evidence="2">
    <location>
        <begin position="258"/>
        <end position="284"/>
    </location>
</feature>
<sequence>GQMTLINPRCAACKRSLPDERERFTIEVGSGFFTLHQEQTTPACVGLPGKAGPWPVHVLPVLAEGESFEAKLLSFLKHEGKTITDVKGLLKPSPLDMNTALINAISSLVDKCNTAPADTQSYRKLCVFSGVRPNPNGEEEYDAWAEQTMHLLEEWQCSDNVKKQRIVESLKGPATAFGTTESEKQSAYLMRLDKLLHCVFRKGGVQLLEMNRLRIEQIVRGALPQDMIALRIRMTHKLREPPTFSDLLKEVREEEDMLQSRNDVKSPVTSLTVTPVPRTTPETKVDPEVEQLRRDITVMKAEMISLKAATVTSPPNTQGPQFEIPAKVRHRRSETLQRAGTEEDRPGIFCYRCGEDGHFKRECGEENLKRVNKRLIKLTKKSGNYRRNQ</sequence>
<dbReference type="InterPro" id="IPR048270">
    <property type="entry name" value="PNMA_C"/>
</dbReference>
<dbReference type="Pfam" id="PF00098">
    <property type="entry name" value="zf-CCHC"/>
    <property type="match status" value="1"/>
</dbReference>
<organism evidence="4 5">
    <name type="scientific">Cyprinus carpio</name>
    <name type="common">Common carp</name>
    <dbReference type="NCBI Taxonomy" id="7962"/>
    <lineage>
        <taxon>Eukaryota</taxon>
        <taxon>Metazoa</taxon>
        <taxon>Chordata</taxon>
        <taxon>Craniata</taxon>
        <taxon>Vertebrata</taxon>
        <taxon>Euteleostomi</taxon>
        <taxon>Actinopterygii</taxon>
        <taxon>Neopterygii</taxon>
        <taxon>Teleostei</taxon>
        <taxon>Ostariophysi</taxon>
        <taxon>Cypriniformes</taxon>
        <taxon>Cyprinidae</taxon>
        <taxon>Cyprininae</taxon>
        <taxon>Cyprinus</taxon>
    </lineage>
</organism>